<dbReference type="PANTHER" id="PTHR34310">
    <property type="entry name" value="DUF427 DOMAIN PROTEIN (AFU_ORTHOLOGUE AFUA_3G02220)"/>
    <property type="match status" value="1"/>
</dbReference>
<feature type="domain" description="DUF427" evidence="1">
    <location>
        <begin position="25"/>
        <end position="116"/>
    </location>
</feature>
<proteinExistence type="predicted"/>
<sequence length="127" mass="14048">MTAREVKIPGADHPITIEPSTDEIVVTVAGKVVASTRDALVLREANLPPVNYIPVKDVDVDLLERTDHATYCPYKGWCGYYSIPAGGDRSVDAVWRYDEPYDGVAEIKDHVAFYPDRVDSITVRPTA</sequence>
<accession>A0A8J3UCR2</accession>
<evidence type="ECO:0000259" key="1">
    <source>
        <dbReference type="Pfam" id="PF04248"/>
    </source>
</evidence>
<dbReference type="InterPro" id="IPR007361">
    <property type="entry name" value="DUF427"/>
</dbReference>
<name>A0A8J3UCR2_9ACTN</name>
<dbReference type="EMBL" id="BOOP01000043">
    <property type="protein sequence ID" value="GII42400.1"/>
    <property type="molecule type" value="Genomic_DNA"/>
</dbReference>
<evidence type="ECO:0000313" key="2">
    <source>
        <dbReference type="EMBL" id="GII42400.1"/>
    </source>
</evidence>
<dbReference type="RefSeq" id="WP_204077825.1">
    <property type="nucleotide sequence ID" value="NZ_BOOP01000043.1"/>
</dbReference>
<protein>
    <recommendedName>
        <fullName evidence="1">DUF427 domain-containing protein</fullName>
    </recommendedName>
</protein>
<dbReference type="PANTHER" id="PTHR34310:SF9">
    <property type="entry name" value="BLR5716 PROTEIN"/>
    <property type="match status" value="1"/>
</dbReference>
<comment type="caution">
    <text evidence="2">The sequence shown here is derived from an EMBL/GenBank/DDBJ whole genome shotgun (WGS) entry which is preliminary data.</text>
</comment>
<keyword evidence="3" id="KW-1185">Reference proteome</keyword>
<organism evidence="2 3">
    <name type="scientific">Planotetraspora phitsanulokensis</name>
    <dbReference type="NCBI Taxonomy" id="575192"/>
    <lineage>
        <taxon>Bacteria</taxon>
        <taxon>Bacillati</taxon>
        <taxon>Actinomycetota</taxon>
        <taxon>Actinomycetes</taxon>
        <taxon>Streptosporangiales</taxon>
        <taxon>Streptosporangiaceae</taxon>
        <taxon>Planotetraspora</taxon>
    </lineage>
</organism>
<evidence type="ECO:0000313" key="3">
    <source>
        <dbReference type="Proteomes" id="UP000622547"/>
    </source>
</evidence>
<dbReference type="Proteomes" id="UP000622547">
    <property type="component" value="Unassembled WGS sequence"/>
</dbReference>
<dbReference type="Pfam" id="PF04248">
    <property type="entry name" value="NTP_transf_9"/>
    <property type="match status" value="1"/>
</dbReference>
<reference evidence="2 3" key="1">
    <citation type="submission" date="2021-01" db="EMBL/GenBank/DDBJ databases">
        <title>Whole genome shotgun sequence of Planotetraspora phitsanulokensis NBRC 104273.</title>
        <authorList>
            <person name="Komaki H."/>
            <person name="Tamura T."/>
        </authorList>
    </citation>
    <scope>NUCLEOTIDE SEQUENCE [LARGE SCALE GENOMIC DNA]</scope>
    <source>
        <strain evidence="2 3">NBRC 104273</strain>
    </source>
</reference>
<dbReference type="InterPro" id="IPR038694">
    <property type="entry name" value="DUF427_sf"/>
</dbReference>
<dbReference type="Gene3D" id="2.170.150.40">
    <property type="entry name" value="Domain of unknown function (DUF427)"/>
    <property type="match status" value="1"/>
</dbReference>
<dbReference type="AlphaFoldDB" id="A0A8J3UCR2"/>
<gene>
    <name evidence="2" type="ORF">Pph01_74030</name>
</gene>